<feature type="transmembrane region" description="Helical" evidence="2">
    <location>
        <begin position="30"/>
        <end position="53"/>
    </location>
</feature>
<dbReference type="EMBL" id="JAFIDA010000001">
    <property type="protein sequence ID" value="MBP1326961.1"/>
    <property type="molecule type" value="Genomic_DNA"/>
</dbReference>
<dbReference type="InterPro" id="IPR050922">
    <property type="entry name" value="LytR/CpsA/Psr_CW_biosynth"/>
</dbReference>
<gene>
    <name evidence="4" type="ORF">JOF28_002193</name>
</gene>
<comment type="caution">
    <text evidence="4">The sequence shown here is derived from an EMBL/GenBank/DDBJ whole genome shotgun (WGS) entry which is preliminary data.</text>
</comment>
<evidence type="ECO:0000259" key="3">
    <source>
        <dbReference type="Pfam" id="PF03816"/>
    </source>
</evidence>
<feature type="domain" description="Cell envelope-related transcriptional attenuator" evidence="3">
    <location>
        <begin position="105"/>
        <end position="247"/>
    </location>
</feature>
<dbReference type="RefSeq" id="WP_209705785.1">
    <property type="nucleotide sequence ID" value="NZ_JAFIDA010000001.1"/>
</dbReference>
<keyword evidence="2" id="KW-1133">Transmembrane helix</keyword>
<comment type="similarity">
    <text evidence="1">Belongs to the LytR/CpsA/Psr (LCP) family.</text>
</comment>
<dbReference type="PANTHER" id="PTHR33392:SF6">
    <property type="entry name" value="POLYISOPRENYL-TEICHOIC ACID--PEPTIDOGLYCAN TEICHOIC ACID TRANSFERASE TAGU"/>
    <property type="match status" value="1"/>
</dbReference>
<proteinExistence type="inferred from homology"/>
<evidence type="ECO:0000256" key="2">
    <source>
        <dbReference type="SAM" id="Phobius"/>
    </source>
</evidence>
<dbReference type="Proteomes" id="UP000675163">
    <property type="component" value="Unassembled WGS sequence"/>
</dbReference>
<accession>A0A940PXK7</accession>
<dbReference type="AlphaFoldDB" id="A0A940PXK7"/>
<dbReference type="PANTHER" id="PTHR33392">
    <property type="entry name" value="POLYISOPRENYL-TEICHOIC ACID--PEPTIDOGLYCAN TEICHOIC ACID TRANSFERASE TAGU"/>
    <property type="match status" value="1"/>
</dbReference>
<dbReference type="Gene3D" id="3.40.630.190">
    <property type="entry name" value="LCP protein"/>
    <property type="match status" value="1"/>
</dbReference>
<sequence length="352" mass="37495">MSDIHTNTQELPIIPGEEPAPKRRRGLRRFLIVLASIIAVLAIIAGVVFALIASSFGDIKRVSLEQDPSLKRPTSSIGTNILLLGSDATEATDVSLEGSDLTGNRSDSIMVAQIAPNGGSVTVMSIMRDNWVEIQGHGEAKINAAMSLGGLPLAVNTVENFIGARIDHVAMVDFESFKGLTDALGGVTVTNDQAFTTSDGQFTFEPGDITLSGEQALGFVRERYAFSDGDYQRARNQQTYLKGLTRGILSADTLTSPGKIVSTFDALKPYLVLDDGFDTPTLVSLGLQSRNVRGDDITFFTSPTLGTGTSPDGQSIVLPNWDELALVQEAFATGTLDEYVVNVQPGAEVPQG</sequence>
<organism evidence="4 5">
    <name type="scientific">Leucobacter exalbidus</name>
    <dbReference type="NCBI Taxonomy" id="662960"/>
    <lineage>
        <taxon>Bacteria</taxon>
        <taxon>Bacillati</taxon>
        <taxon>Actinomycetota</taxon>
        <taxon>Actinomycetes</taxon>
        <taxon>Micrococcales</taxon>
        <taxon>Microbacteriaceae</taxon>
        <taxon>Leucobacter</taxon>
    </lineage>
</organism>
<dbReference type="Pfam" id="PF03816">
    <property type="entry name" value="LytR_cpsA_psr"/>
    <property type="match status" value="1"/>
</dbReference>
<keyword evidence="2" id="KW-0812">Transmembrane</keyword>
<keyword evidence="2" id="KW-0472">Membrane</keyword>
<dbReference type="InterPro" id="IPR004474">
    <property type="entry name" value="LytR_CpsA_psr"/>
</dbReference>
<reference evidence="4" key="1">
    <citation type="submission" date="2021-02" db="EMBL/GenBank/DDBJ databases">
        <title>Sequencing the genomes of 1000 actinobacteria strains.</title>
        <authorList>
            <person name="Klenk H.-P."/>
        </authorList>
    </citation>
    <scope>NUCLEOTIDE SEQUENCE</scope>
    <source>
        <strain evidence="4">DSM 22850</strain>
    </source>
</reference>
<evidence type="ECO:0000313" key="4">
    <source>
        <dbReference type="EMBL" id="MBP1326961.1"/>
    </source>
</evidence>
<dbReference type="NCBIfam" id="TIGR00350">
    <property type="entry name" value="lytR_cpsA_psr"/>
    <property type="match status" value="1"/>
</dbReference>
<evidence type="ECO:0000256" key="1">
    <source>
        <dbReference type="ARBA" id="ARBA00006068"/>
    </source>
</evidence>
<evidence type="ECO:0000313" key="5">
    <source>
        <dbReference type="Proteomes" id="UP000675163"/>
    </source>
</evidence>
<name>A0A940PXK7_9MICO</name>
<protein>
    <submittedName>
        <fullName evidence="4">LCP family protein required for cell wall assembly</fullName>
    </submittedName>
</protein>
<keyword evidence="5" id="KW-1185">Reference proteome</keyword>